<dbReference type="InterPro" id="IPR010982">
    <property type="entry name" value="Lambda_DNA-bd_dom_sf"/>
</dbReference>
<dbReference type="CDD" id="cd06267">
    <property type="entry name" value="PBP1_LacI_sugar_binding-like"/>
    <property type="match status" value="1"/>
</dbReference>
<dbReference type="Gene3D" id="1.10.260.40">
    <property type="entry name" value="lambda repressor-like DNA-binding domains"/>
    <property type="match status" value="1"/>
</dbReference>
<evidence type="ECO:0000259" key="4">
    <source>
        <dbReference type="PROSITE" id="PS50932"/>
    </source>
</evidence>
<dbReference type="SUPFAM" id="SSF47413">
    <property type="entry name" value="lambda repressor-like DNA-binding domains"/>
    <property type="match status" value="1"/>
</dbReference>
<sequence>MSDTNSSDGGPSRVTRSDVARLAGVSTATVSYVLNGGPKKVSQSTELRVREAAEKLGYHPNLIARALKSGSAKMLGMIITDFSNPYFAQLINDVEQLANERGHALILNTSHGNAELERRRIDELTDRGVDAIFVASTLGDGEIGSLSTASRPIVLLDRPHPLSGVKCVSTDMTDAVAQAVNHLFGHGRRKIAMLFGMDITSRDARVTGWIKAHQKAGRPVGPVYTSSYTREGGYKATLEALRSSDRPDAIFASSDLEALGALRAIHECGLRIPEDVALISFDGTIESEYTWPRLTVMKQDTQAIARCAVNAALSPTDTPDLQLVDAEMVIRQSCGCRDESSGPRS</sequence>
<accession>A0A1X2ZPB9</accession>
<evidence type="ECO:0000313" key="6">
    <source>
        <dbReference type="Proteomes" id="UP000193905"/>
    </source>
</evidence>
<dbReference type="AlphaFoldDB" id="A0A1X2ZPB9"/>
<dbReference type="Proteomes" id="UP000193905">
    <property type="component" value="Unassembled WGS sequence"/>
</dbReference>
<comment type="caution">
    <text evidence="5">The sequence shown here is derived from an EMBL/GenBank/DDBJ whole genome shotgun (WGS) entry which is preliminary data.</text>
</comment>
<dbReference type="EMBL" id="LNKH01000010">
    <property type="protein sequence ID" value="OSG96021.1"/>
    <property type="molecule type" value="Genomic_DNA"/>
</dbReference>
<dbReference type="PROSITE" id="PS50932">
    <property type="entry name" value="HTH_LACI_2"/>
    <property type="match status" value="1"/>
</dbReference>
<evidence type="ECO:0000313" key="5">
    <source>
        <dbReference type="EMBL" id="OSG96021.1"/>
    </source>
</evidence>
<dbReference type="Pfam" id="PF00356">
    <property type="entry name" value="LacI"/>
    <property type="match status" value="1"/>
</dbReference>
<keyword evidence="3" id="KW-0804">Transcription</keyword>
<proteinExistence type="predicted"/>
<dbReference type="InterPro" id="IPR046335">
    <property type="entry name" value="LacI/GalR-like_sensor"/>
</dbReference>
<reference evidence="5 6" key="1">
    <citation type="journal article" date="2016" name="Sci. Rep.">
        <title>Evaluation of genetic diversity among strains of the human gut commensal Bifidobacterium adolescentis.</title>
        <authorList>
            <person name="Duranti S."/>
            <person name="Milani C."/>
            <person name="Lugli G.A."/>
            <person name="Mancabelli L."/>
            <person name="Turroni F."/>
            <person name="Ferrario C."/>
            <person name="Mangifesta M."/>
            <person name="Viappiani A."/>
            <person name="Sanchez B."/>
            <person name="Margolles A."/>
            <person name="van Sinderen D."/>
            <person name="Ventura M."/>
        </authorList>
    </citation>
    <scope>NUCLEOTIDE SEQUENCE [LARGE SCALE GENOMIC DNA]</scope>
    <source>
        <strain evidence="5 6">AL46-2</strain>
    </source>
</reference>
<feature type="domain" description="HTH lacI-type" evidence="4">
    <location>
        <begin position="14"/>
        <end position="69"/>
    </location>
</feature>
<dbReference type="SMART" id="SM00354">
    <property type="entry name" value="HTH_LACI"/>
    <property type="match status" value="1"/>
</dbReference>
<dbReference type="CDD" id="cd01392">
    <property type="entry name" value="HTH_LacI"/>
    <property type="match status" value="1"/>
</dbReference>
<dbReference type="PANTHER" id="PTHR30146:SF109">
    <property type="entry name" value="HTH-TYPE TRANSCRIPTIONAL REGULATOR GALS"/>
    <property type="match status" value="1"/>
</dbReference>
<protein>
    <submittedName>
        <fullName evidence="5">Transcriptional regulator, LacI family</fullName>
    </submittedName>
</protein>
<dbReference type="GO" id="GO:0000976">
    <property type="term" value="F:transcription cis-regulatory region binding"/>
    <property type="evidence" value="ECO:0007669"/>
    <property type="project" value="TreeGrafter"/>
</dbReference>
<dbReference type="InterPro" id="IPR028082">
    <property type="entry name" value="Peripla_BP_I"/>
</dbReference>
<gene>
    <name evidence="5" type="ORF">AL0462_1621</name>
</gene>
<evidence type="ECO:0000256" key="2">
    <source>
        <dbReference type="ARBA" id="ARBA00023125"/>
    </source>
</evidence>
<keyword evidence="2" id="KW-0238">DNA-binding</keyword>
<evidence type="ECO:0000256" key="3">
    <source>
        <dbReference type="ARBA" id="ARBA00023163"/>
    </source>
</evidence>
<organism evidence="5 6">
    <name type="scientific">Bifidobacterium adolescentis</name>
    <dbReference type="NCBI Taxonomy" id="1680"/>
    <lineage>
        <taxon>Bacteria</taxon>
        <taxon>Bacillati</taxon>
        <taxon>Actinomycetota</taxon>
        <taxon>Actinomycetes</taxon>
        <taxon>Bifidobacteriales</taxon>
        <taxon>Bifidobacteriaceae</taxon>
        <taxon>Bifidobacterium</taxon>
    </lineage>
</organism>
<evidence type="ECO:0000256" key="1">
    <source>
        <dbReference type="ARBA" id="ARBA00023015"/>
    </source>
</evidence>
<dbReference type="SUPFAM" id="SSF53822">
    <property type="entry name" value="Periplasmic binding protein-like I"/>
    <property type="match status" value="1"/>
</dbReference>
<dbReference type="PANTHER" id="PTHR30146">
    <property type="entry name" value="LACI-RELATED TRANSCRIPTIONAL REPRESSOR"/>
    <property type="match status" value="1"/>
</dbReference>
<name>A0A1X2ZPB9_BIFAD</name>
<dbReference type="Pfam" id="PF13377">
    <property type="entry name" value="Peripla_BP_3"/>
    <property type="match status" value="1"/>
</dbReference>
<keyword evidence="1" id="KW-0805">Transcription regulation</keyword>
<dbReference type="Gene3D" id="3.40.50.2300">
    <property type="match status" value="2"/>
</dbReference>
<dbReference type="InterPro" id="IPR000843">
    <property type="entry name" value="HTH_LacI"/>
</dbReference>
<dbReference type="GO" id="GO:0003700">
    <property type="term" value="F:DNA-binding transcription factor activity"/>
    <property type="evidence" value="ECO:0007669"/>
    <property type="project" value="TreeGrafter"/>
</dbReference>